<dbReference type="GO" id="GO:0008320">
    <property type="term" value="F:protein transmembrane transporter activity"/>
    <property type="evidence" value="ECO:0007669"/>
    <property type="project" value="UniProtKB-UniRule"/>
</dbReference>
<evidence type="ECO:0000313" key="10">
    <source>
        <dbReference type="EMBL" id="OGG49147.1"/>
    </source>
</evidence>
<evidence type="ECO:0000256" key="1">
    <source>
        <dbReference type="ARBA" id="ARBA00004370"/>
    </source>
</evidence>
<name>A0A1F6CJE9_9BACT</name>
<dbReference type="EMBL" id="MFKU01000004">
    <property type="protein sequence ID" value="OGG49147.1"/>
    <property type="molecule type" value="Genomic_DNA"/>
</dbReference>
<keyword evidence="8 9" id="KW-0472">Membrane</keyword>
<proteinExistence type="inferred from homology"/>
<keyword evidence="3 9" id="KW-1003">Cell membrane</keyword>
<dbReference type="PANTHER" id="PTHR33910:SF1">
    <property type="entry name" value="PROTEIN TRANSLOCASE SUBUNIT SECE"/>
    <property type="match status" value="1"/>
</dbReference>
<dbReference type="GO" id="GO:0065002">
    <property type="term" value="P:intracellular protein transmembrane transport"/>
    <property type="evidence" value="ECO:0007669"/>
    <property type="project" value="UniProtKB-UniRule"/>
</dbReference>
<dbReference type="STRING" id="1798481.A2678_00775"/>
<dbReference type="Gene3D" id="1.20.5.1030">
    <property type="entry name" value="Preprotein translocase secy subunit"/>
    <property type="match status" value="1"/>
</dbReference>
<evidence type="ECO:0000256" key="3">
    <source>
        <dbReference type="ARBA" id="ARBA00022475"/>
    </source>
</evidence>
<comment type="function">
    <text evidence="9">Essential subunit of the Sec protein translocation channel SecYEG. Clamps together the 2 halves of SecY. May contact the channel plug during translocation.</text>
</comment>
<protein>
    <recommendedName>
        <fullName evidence="9">Protein translocase subunit SecE</fullName>
    </recommendedName>
</protein>
<evidence type="ECO:0000256" key="5">
    <source>
        <dbReference type="ARBA" id="ARBA00022927"/>
    </source>
</evidence>
<evidence type="ECO:0000256" key="9">
    <source>
        <dbReference type="HAMAP-Rule" id="MF_00422"/>
    </source>
</evidence>
<sequence>MNALITYLKNVRQEFTHIVWPSRHTAIAHTLVVVIIAMIITVLVGVLDYVFGGVVSRIVGG</sequence>
<accession>A0A1F6CJE9</accession>
<evidence type="ECO:0000256" key="7">
    <source>
        <dbReference type="ARBA" id="ARBA00023010"/>
    </source>
</evidence>
<reference evidence="10 11" key="1">
    <citation type="journal article" date="2016" name="Nat. Commun.">
        <title>Thousands of microbial genomes shed light on interconnected biogeochemical processes in an aquifer system.</title>
        <authorList>
            <person name="Anantharaman K."/>
            <person name="Brown C.T."/>
            <person name="Hug L.A."/>
            <person name="Sharon I."/>
            <person name="Castelle C.J."/>
            <person name="Probst A.J."/>
            <person name="Thomas B.C."/>
            <person name="Singh A."/>
            <person name="Wilkins M.J."/>
            <person name="Karaoz U."/>
            <person name="Brodie E.L."/>
            <person name="Williams K.H."/>
            <person name="Hubbard S.S."/>
            <person name="Banfield J.F."/>
        </authorList>
    </citation>
    <scope>NUCLEOTIDE SEQUENCE [LARGE SCALE GENOMIC DNA]</scope>
</reference>
<dbReference type="Pfam" id="PF00584">
    <property type="entry name" value="SecE"/>
    <property type="match status" value="1"/>
</dbReference>
<evidence type="ECO:0000256" key="4">
    <source>
        <dbReference type="ARBA" id="ARBA00022692"/>
    </source>
</evidence>
<organism evidence="10 11">
    <name type="scientific">Candidatus Kaiserbacteria bacterium RIFCSPHIGHO2_01_FULL_53_31</name>
    <dbReference type="NCBI Taxonomy" id="1798481"/>
    <lineage>
        <taxon>Bacteria</taxon>
        <taxon>Candidatus Kaiseribacteriota</taxon>
    </lineage>
</organism>
<evidence type="ECO:0000256" key="2">
    <source>
        <dbReference type="ARBA" id="ARBA00022448"/>
    </source>
</evidence>
<dbReference type="GO" id="GO:0043952">
    <property type="term" value="P:protein transport by the Sec complex"/>
    <property type="evidence" value="ECO:0007669"/>
    <property type="project" value="UniProtKB-UniRule"/>
</dbReference>
<dbReference type="PANTHER" id="PTHR33910">
    <property type="entry name" value="PROTEIN TRANSLOCASE SUBUNIT SECE"/>
    <property type="match status" value="1"/>
</dbReference>
<comment type="caution">
    <text evidence="10">The sequence shown here is derived from an EMBL/GenBank/DDBJ whole genome shotgun (WGS) entry which is preliminary data.</text>
</comment>
<keyword evidence="4 9" id="KW-0812">Transmembrane</keyword>
<keyword evidence="5 9" id="KW-0653">Protein transport</keyword>
<dbReference type="GO" id="GO:0006605">
    <property type="term" value="P:protein targeting"/>
    <property type="evidence" value="ECO:0007669"/>
    <property type="project" value="UniProtKB-UniRule"/>
</dbReference>
<feature type="transmembrane region" description="Helical" evidence="9">
    <location>
        <begin position="26"/>
        <end position="51"/>
    </location>
</feature>
<dbReference type="InterPro" id="IPR038379">
    <property type="entry name" value="SecE_sf"/>
</dbReference>
<keyword evidence="6 9" id="KW-1133">Transmembrane helix</keyword>
<dbReference type="AlphaFoldDB" id="A0A1F6CJE9"/>
<evidence type="ECO:0000256" key="6">
    <source>
        <dbReference type="ARBA" id="ARBA00022989"/>
    </source>
</evidence>
<comment type="similarity">
    <text evidence="9">Belongs to the SecE/SEC61-gamma family.</text>
</comment>
<dbReference type="GO" id="GO:0005886">
    <property type="term" value="C:plasma membrane"/>
    <property type="evidence" value="ECO:0007669"/>
    <property type="project" value="UniProtKB-SubCell"/>
</dbReference>
<dbReference type="InterPro" id="IPR005807">
    <property type="entry name" value="SecE_bac"/>
</dbReference>
<evidence type="ECO:0000256" key="8">
    <source>
        <dbReference type="ARBA" id="ARBA00023136"/>
    </source>
</evidence>
<dbReference type="Proteomes" id="UP000178815">
    <property type="component" value="Unassembled WGS sequence"/>
</dbReference>
<keyword evidence="2 9" id="KW-0813">Transport</keyword>
<dbReference type="InterPro" id="IPR001901">
    <property type="entry name" value="Translocase_SecE/Sec61-g"/>
</dbReference>
<gene>
    <name evidence="9" type="primary">secE</name>
    <name evidence="10" type="ORF">A2678_00775</name>
</gene>
<evidence type="ECO:0000313" key="11">
    <source>
        <dbReference type="Proteomes" id="UP000178815"/>
    </source>
</evidence>
<keyword evidence="7 9" id="KW-0811">Translocation</keyword>
<dbReference type="NCBIfam" id="TIGR00964">
    <property type="entry name" value="secE_bact"/>
    <property type="match status" value="1"/>
</dbReference>
<comment type="subcellular location">
    <subcellularLocation>
        <location evidence="9">Cell membrane</location>
        <topology evidence="9">Single-pass membrane protein</topology>
    </subcellularLocation>
    <subcellularLocation>
        <location evidence="1">Membrane</location>
    </subcellularLocation>
</comment>
<dbReference type="HAMAP" id="MF_00422">
    <property type="entry name" value="SecE"/>
    <property type="match status" value="1"/>
</dbReference>
<dbReference type="GO" id="GO:0009306">
    <property type="term" value="P:protein secretion"/>
    <property type="evidence" value="ECO:0007669"/>
    <property type="project" value="UniProtKB-UniRule"/>
</dbReference>
<comment type="subunit">
    <text evidence="9">Component of the Sec protein translocase complex. Heterotrimer consisting of SecY, SecE and SecG subunits. The heterotrimers can form oligomers, although 1 heterotrimer is thought to be able to translocate proteins. Interacts with the ribosome. Interacts with SecDF, and other proteins may be involved. Interacts with SecA.</text>
</comment>